<keyword evidence="3" id="KW-1185">Reference proteome</keyword>
<name>A0A1T4NMI2_9ACTN</name>
<feature type="transmembrane region" description="Helical" evidence="1">
    <location>
        <begin position="102"/>
        <end position="125"/>
    </location>
</feature>
<keyword evidence="1" id="KW-1133">Transmembrane helix</keyword>
<dbReference type="Proteomes" id="UP000190637">
    <property type="component" value="Unassembled WGS sequence"/>
</dbReference>
<evidence type="ECO:0000313" key="3">
    <source>
        <dbReference type="Proteomes" id="UP000190637"/>
    </source>
</evidence>
<dbReference type="RefSeq" id="WP_078760877.1">
    <property type="nucleotide sequence ID" value="NZ_FUWS01000003.1"/>
</dbReference>
<accession>A0A1T4NMI2</accession>
<organism evidence="2 3">
    <name type="scientific">Marinactinospora thermotolerans DSM 45154</name>
    <dbReference type="NCBI Taxonomy" id="1122192"/>
    <lineage>
        <taxon>Bacteria</taxon>
        <taxon>Bacillati</taxon>
        <taxon>Actinomycetota</taxon>
        <taxon>Actinomycetes</taxon>
        <taxon>Streptosporangiales</taxon>
        <taxon>Nocardiopsidaceae</taxon>
        <taxon>Marinactinospora</taxon>
    </lineage>
</organism>
<feature type="transmembrane region" description="Helical" evidence="1">
    <location>
        <begin position="145"/>
        <end position="164"/>
    </location>
</feature>
<keyword evidence="1" id="KW-0472">Membrane</keyword>
<dbReference type="AlphaFoldDB" id="A0A1T4NMI2"/>
<reference evidence="2 3" key="1">
    <citation type="submission" date="2017-02" db="EMBL/GenBank/DDBJ databases">
        <authorList>
            <person name="Peterson S.W."/>
        </authorList>
    </citation>
    <scope>NUCLEOTIDE SEQUENCE [LARGE SCALE GENOMIC DNA]</scope>
    <source>
        <strain evidence="2 3">DSM 45154</strain>
    </source>
</reference>
<keyword evidence="1" id="KW-0812">Transmembrane</keyword>
<protein>
    <submittedName>
        <fullName evidence="2">Uncharacterized protein</fullName>
    </submittedName>
</protein>
<evidence type="ECO:0000256" key="1">
    <source>
        <dbReference type="SAM" id="Phobius"/>
    </source>
</evidence>
<dbReference type="EMBL" id="FUWS01000003">
    <property type="protein sequence ID" value="SJZ80315.1"/>
    <property type="molecule type" value="Genomic_DNA"/>
</dbReference>
<dbReference type="OrthoDB" id="3528350at2"/>
<gene>
    <name evidence="2" type="ORF">SAMN02745673_01506</name>
</gene>
<proteinExistence type="predicted"/>
<evidence type="ECO:0000313" key="2">
    <source>
        <dbReference type="EMBL" id="SJZ80315.1"/>
    </source>
</evidence>
<sequence>MDAYERQLRRALRWYPRHYRESRGEEIVATALELRAPGAQEVDRAELRGLALAGLRTRVREHPPLRAWAAYRFLGARVPYRYRMWARDDVVGRWFAVRRFGWGLAALVVVMAACLPLAYGGALYAGLDPWGDDYTVGLAPKVVESLLAAGSLWLVFWVTAQFVTRFDRDSVLARHGFAPEAEPPAGVSERHG</sequence>